<comment type="function">
    <text evidence="1">Required for viral crescent formation early during virus morphogenesis.</text>
</comment>
<feature type="region of interest" description="Disordered" evidence="7">
    <location>
        <begin position="51"/>
        <end position="87"/>
    </location>
</feature>
<keyword evidence="10" id="KW-1185">Reference proteome</keyword>
<keyword evidence="8" id="KW-0812">Transmembrane</keyword>
<evidence type="ECO:0000256" key="8">
    <source>
        <dbReference type="SAM" id="Phobius"/>
    </source>
</evidence>
<dbReference type="Proteomes" id="UP000249273">
    <property type="component" value="Segment"/>
</dbReference>
<keyword evidence="4" id="KW-0426">Late protein</keyword>
<protein>
    <submittedName>
        <fullName evidence="9">Viral membrane formation</fullName>
    </submittedName>
</protein>
<gene>
    <name evidence="9" type="primary">SOPV-ELK-100</name>
</gene>
<feature type="transmembrane region" description="Helical" evidence="8">
    <location>
        <begin position="318"/>
        <end position="337"/>
    </location>
</feature>
<dbReference type="EMBL" id="MH427217">
    <property type="protein sequence ID" value="AWU47145.1"/>
    <property type="molecule type" value="Genomic_DNA"/>
</dbReference>
<keyword evidence="3" id="KW-0597">Phosphoprotein</keyword>
<dbReference type="RefSeq" id="YP_009480638.1">
    <property type="nucleotide sequence ID" value="NC_037656.1"/>
</dbReference>
<dbReference type="OrthoDB" id="6979at10239"/>
<comment type="subcellular location">
    <subcellularLocation>
        <location evidence="2">Host cytoplasm</location>
    </subcellularLocation>
</comment>
<evidence type="ECO:0000256" key="2">
    <source>
        <dbReference type="ARBA" id="ARBA00004192"/>
    </source>
</evidence>
<evidence type="ECO:0000313" key="9">
    <source>
        <dbReference type="EMBL" id="AWU47145.1"/>
    </source>
</evidence>
<evidence type="ECO:0000256" key="6">
    <source>
        <dbReference type="ARBA" id="ARBA00023200"/>
    </source>
</evidence>
<evidence type="ECO:0000256" key="7">
    <source>
        <dbReference type="SAM" id="MobiDB-lite"/>
    </source>
</evidence>
<name>A0A2U9QHS0_9POXV</name>
<feature type="transmembrane region" description="Helical" evidence="8">
    <location>
        <begin position="266"/>
        <end position="288"/>
    </location>
</feature>
<evidence type="ECO:0000256" key="5">
    <source>
        <dbReference type="ARBA" id="ARBA00023054"/>
    </source>
</evidence>
<dbReference type="InterPro" id="IPR007755">
    <property type="entry name" value="Poxvirus_A11"/>
</dbReference>
<dbReference type="Pfam" id="PF05061">
    <property type="entry name" value="Pox_A11"/>
    <property type="match status" value="1"/>
</dbReference>
<evidence type="ECO:0000313" key="10">
    <source>
        <dbReference type="Proteomes" id="UP000249273"/>
    </source>
</evidence>
<dbReference type="GeneID" id="36841097"/>
<proteinExistence type="predicted"/>
<evidence type="ECO:0000256" key="3">
    <source>
        <dbReference type="ARBA" id="ARBA00022553"/>
    </source>
</evidence>
<organism evidence="9">
    <name type="scientific">Sea otter poxvirus</name>
    <dbReference type="NCBI Taxonomy" id="1416741"/>
    <lineage>
        <taxon>Viruses</taxon>
        <taxon>Varidnaviria</taxon>
        <taxon>Bamfordvirae</taxon>
        <taxon>Nucleocytoviricota</taxon>
        <taxon>Pokkesviricetes</taxon>
        <taxon>Chitovirales</taxon>
        <taxon>Poxviridae</taxon>
        <taxon>Chordopoxvirinae</taxon>
        <taxon>Mustelpoxvirus</taxon>
        <taxon>Mustelpoxvirus seaotterpox</taxon>
        <taxon>Sea otterpox virus</taxon>
    </lineage>
</organism>
<reference evidence="9" key="1">
    <citation type="submission" date="2018-05" db="EMBL/GenBank/DDBJ databases">
        <title>Complete Genome Sequence of a Novel Sea Otter Poxvirus.</title>
        <authorList>
            <person name="Jacob J.M."/>
            <person name="Subramaniam K."/>
            <person name="Tu S.-L."/>
            <person name="Nielsen O."/>
            <person name="Tuomi P.A."/>
            <person name="Upton C."/>
            <person name="Waltzek T.B."/>
        </authorList>
    </citation>
    <scope>NUCLEOTIDE SEQUENCE [LARGE SCALE GENOMIC DNA]</scope>
    <source>
        <strain evidence="9">ELK</strain>
    </source>
</reference>
<accession>A0A2U9QHS0</accession>
<sequence>MTTVPVTDIPSEYIATTFSEDNYPSNKNYELTAGQLSIMRTVHDTLLKGRIRSESVSSDDDASPTPCSDMEEENDNIIAPPNNSMAITIPSTSTIAKTMPKPITTQQETAIRSINILKPVSSSNEQYIFASEQKRFNITTVSELDTVIENEPVDRFSHIQSIHHTTPSLGSVFDDNKRVKLLEQEVKQLRKQQSGSPSNLENFTKILFGKTPLKATEVNKRMVIVNYANLNDVTLNIEDLNDCSDEEIERMFKTIKQYNEVRKRKIIVTNMIIISITIFEQILVRLGFEDIKGLSSDVTSEIIDIEIGDDCEVIANKIGFGSNPVFNIMLFIVKLFVKKMKII</sequence>
<keyword evidence="8" id="KW-1133">Transmembrane helix</keyword>
<keyword evidence="6" id="KW-1035">Host cytoplasm</keyword>
<dbReference type="GO" id="GO:0030430">
    <property type="term" value="C:host cell cytoplasm"/>
    <property type="evidence" value="ECO:0007669"/>
    <property type="project" value="UniProtKB-SubCell"/>
</dbReference>
<keyword evidence="8" id="KW-0472">Membrane</keyword>
<keyword evidence="5" id="KW-0175">Coiled coil</keyword>
<evidence type="ECO:0000256" key="1">
    <source>
        <dbReference type="ARBA" id="ARBA00002871"/>
    </source>
</evidence>
<evidence type="ECO:0000256" key="4">
    <source>
        <dbReference type="ARBA" id="ARBA00022921"/>
    </source>
</evidence>
<dbReference type="KEGG" id="vg:36841097"/>